<evidence type="ECO:0000259" key="11">
    <source>
        <dbReference type="Pfam" id="PF02875"/>
    </source>
</evidence>
<dbReference type="Gene3D" id="3.40.50.720">
    <property type="entry name" value="NAD(P)-binding Rossmann-like Domain"/>
    <property type="match status" value="1"/>
</dbReference>
<evidence type="ECO:0000256" key="6">
    <source>
        <dbReference type="ARBA" id="ARBA00022741"/>
    </source>
</evidence>
<dbReference type="UniPathway" id="UPA00219"/>
<comment type="catalytic activity">
    <reaction evidence="8">
        <text>UDP-N-acetyl-alpha-D-muramate + L-alanine + ATP = UDP-N-acetyl-alpha-D-muramoyl-L-alanine + ADP + phosphate + H(+)</text>
        <dbReference type="Rhea" id="RHEA:23372"/>
        <dbReference type="ChEBI" id="CHEBI:15378"/>
        <dbReference type="ChEBI" id="CHEBI:30616"/>
        <dbReference type="ChEBI" id="CHEBI:43474"/>
        <dbReference type="ChEBI" id="CHEBI:57972"/>
        <dbReference type="ChEBI" id="CHEBI:70757"/>
        <dbReference type="ChEBI" id="CHEBI:83898"/>
        <dbReference type="ChEBI" id="CHEBI:456216"/>
        <dbReference type="EC" id="6.3.2.8"/>
    </reaction>
</comment>
<dbReference type="InterPro" id="IPR050061">
    <property type="entry name" value="MurCDEF_pg_biosynth"/>
</dbReference>
<dbReference type="HAMAP" id="MF_00046">
    <property type="entry name" value="MurC"/>
    <property type="match status" value="1"/>
</dbReference>
<feature type="transmembrane region" description="Helical" evidence="9">
    <location>
        <begin position="12"/>
        <end position="34"/>
    </location>
</feature>
<evidence type="ECO:0000259" key="12">
    <source>
        <dbReference type="Pfam" id="PF08245"/>
    </source>
</evidence>
<evidence type="ECO:0000256" key="1">
    <source>
        <dbReference type="ARBA" id="ARBA00004496"/>
    </source>
</evidence>
<dbReference type="Gene3D" id="3.90.190.20">
    <property type="entry name" value="Mur ligase, C-terminal domain"/>
    <property type="match status" value="1"/>
</dbReference>
<name>A0A3B1CF09_9ZZZZ</name>
<dbReference type="EC" id="6.3.2.8" evidence="3"/>
<dbReference type="SUPFAM" id="SSF51984">
    <property type="entry name" value="MurCD N-terminal domain"/>
    <property type="match status" value="1"/>
</dbReference>
<evidence type="ECO:0000256" key="9">
    <source>
        <dbReference type="SAM" id="Phobius"/>
    </source>
</evidence>
<dbReference type="InterPro" id="IPR000713">
    <property type="entry name" value="Mur_ligase_N"/>
</dbReference>
<reference evidence="13" key="1">
    <citation type="submission" date="2018-06" db="EMBL/GenBank/DDBJ databases">
        <authorList>
            <person name="Zhirakovskaya E."/>
        </authorList>
    </citation>
    <scope>NUCLEOTIDE SEQUENCE</scope>
</reference>
<dbReference type="Pfam" id="PF01225">
    <property type="entry name" value="Mur_ligase"/>
    <property type="match status" value="1"/>
</dbReference>
<dbReference type="InterPro" id="IPR036615">
    <property type="entry name" value="Mur_ligase_C_dom_sf"/>
</dbReference>
<accession>A0A3B1CF09</accession>
<keyword evidence="5 13" id="KW-0436">Ligase</keyword>
<evidence type="ECO:0000259" key="10">
    <source>
        <dbReference type="Pfam" id="PF01225"/>
    </source>
</evidence>
<evidence type="ECO:0000256" key="8">
    <source>
        <dbReference type="ARBA" id="ARBA00047833"/>
    </source>
</evidence>
<evidence type="ECO:0000256" key="3">
    <source>
        <dbReference type="ARBA" id="ARBA00012211"/>
    </source>
</evidence>
<keyword evidence="9" id="KW-0472">Membrane</keyword>
<keyword evidence="9" id="KW-0812">Transmembrane</keyword>
<dbReference type="GO" id="GO:0009252">
    <property type="term" value="P:peptidoglycan biosynthetic process"/>
    <property type="evidence" value="ECO:0007669"/>
    <property type="project" value="UniProtKB-UniPathway"/>
</dbReference>
<sequence length="465" mass="50203">MNITKFRRTKKLHFVGIGGSGMSGIAEILLNMGYSVSGSDMAESEVTRHLKELGATIAFGHDAKNVGDAEVVVISSAIKPQNPEVVEAKSRFIPVIPRAEMLAELMRMKHAIAIAGAHGKTTTTSMIAVTLTKGGIDPTIIIGGRVDRFGSGAKLGKGDFLVAEADESDGSFLKLYPTIAVVTNIDAEHLDHYGSFENLKNAFVEFINKTPFYGASILCLDDQHIQEMIPKVEKRLLTFGINSTADVTARDIKFSQLTSSFTVAFKGEEVGRVTINMPGIHNVCNALAAMAVGFELDMKVEDIISSLDGFAGIDRRCQVIGEVNGVLIVDDYGHHPNEILATLRSIKEGFGNRRLIVAFQPHRFSRTKDHLSEFHTAFYDADELIVTEIYAASEAPIEGITGELISKGAMEHGVKGAQFIPDLDGVVERLCEMAKEDDIILTLGAGNISTVGKRVLAKLLNKAGG</sequence>
<dbReference type="Pfam" id="PF02875">
    <property type="entry name" value="Mur_ligase_C"/>
    <property type="match status" value="1"/>
</dbReference>
<organism evidence="13">
    <name type="scientific">hydrothermal vent metagenome</name>
    <dbReference type="NCBI Taxonomy" id="652676"/>
    <lineage>
        <taxon>unclassified sequences</taxon>
        <taxon>metagenomes</taxon>
        <taxon>ecological metagenomes</taxon>
    </lineage>
</organism>
<dbReference type="InterPro" id="IPR004101">
    <property type="entry name" value="Mur_ligase_C"/>
</dbReference>
<dbReference type="NCBIfam" id="TIGR01082">
    <property type="entry name" value="murC"/>
    <property type="match status" value="1"/>
</dbReference>
<dbReference type="InterPro" id="IPR013221">
    <property type="entry name" value="Mur_ligase_cen"/>
</dbReference>
<comment type="subcellular location">
    <subcellularLocation>
        <location evidence="1">Cytoplasm</location>
    </subcellularLocation>
</comment>
<protein>
    <recommendedName>
        <fullName evidence="3">UDP-N-acetylmuramate--L-alanine ligase</fullName>
        <ecNumber evidence="3">6.3.2.8</ecNumber>
    </recommendedName>
</protein>
<dbReference type="PANTHER" id="PTHR43445">
    <property type="entry name" value="UDP-N-ACETYLMURAMATE--L-ALANINE LIGASE-RELATED"/>
    <property type="match status" value="1"/>
</dbReference>
<proteinExistence type="inferred from homology"/>
<dbReference type="InterPro" id="IPR036565">
    <property type="entry name" value="Mur-like_cat_sf"/>
</dbReference>
<dbReference type="Gene3D" id="3.40.1190.10">
    <property type="entry name" value="Mur-like, catalytic domain"/>
    <property type="match status" value="1"/>
</dbReference>
<gene>
    <name evidence="13" type="ORF">MNBD_NITROSPINAE01-1146</name>
</gene>
<dbReference type="EMBL" id="UOGC01000150">
    <property type="protein sequence ID" value="VAX23313.1"/>
    <property type="molecule type" value="Genomic_DNA"/>
</dbReference>
<keyword evidence="6" id="KW-0547">Nucleotide-binding</keyword>
<keyword evidence="9" id="KW-1133">Transmembrane helix</keyword>
<evidence type="ECO:0000313" key="13">
    <source>
        <dbReference type="EMBL" id="VAX23313.1"/>
    </source>
</evidence>
<dbReference type="AlphaFoldDB" id="A0A3B1CF09"/>
<dbReference type="SUPFAM" id="SSF53623">
    <property type="entry name" value="MurD-like peptide ligases, catalytic domain"/>
    <property type="match status" value="1"/>
</dbReference>
<dbReference type="InterPro" id="IPR005758">
    <property type="entry name" value="UDP-N-AcMur_Ala_ligase_MurC"/>
</dbReference>
<dbReference type="PANTHER" id="PTHR43445:SF3">
    <property type="entry name" value="UDP-N-ACETYLMURAMATE--L-ALANINE LIGASE"/>
    <property type="match status" value="1"/>
</dbReference>
<evidence type="ECO:0000256" key="7">
    <source>
        <dbReference type="ARBA" id="ARBA00022840"/>
    </source>
</evidence>
<evidence type="ECO:0000256" key="2">
    <source>
        <dbReference type="ARBA" id="ARBA00004752"/>
    </source>
</evidence>
<dbReference type="GO" id="GO:0005737">
    <property type="term" value="C:cytoplasm"/>
    <property type="evidence" value="ECO:0007669"/>
    <property type="project" value="UniProtKB-SubCell"/>
</dbReference>
<keyword evidence="7" id="KW-0067">ATP-binding</keyword>
<dbReference type="GO" id="GO:0005524">
    <property type="term" value="F:ATP binding"/>
    <property type="evidence" value="ECO:0007669"/>
    <property type="project" value="UniProtKB-KW"/>
</dbReference>
<dbReference type="GO" id="GO:0008763">
    <property type="term" value="F:UDP-N-acetylmuramate-L-alanine ligase activity"/>
    <property type="evidence" value="ECO:0007669"/>
    <property type="project" value="UniProtKB-EC"/>
</dbReference>
<dbReference type="SUPFAM" id="SSF53244">
    <property type="entry name" value="MurD-like peptide ligases, peptide-binding domain"/>
    <property type="match status" value="1"/>
</dbReference>
<dbReference type="Pfam" id="PF08245">
    <property type="entry name" value="Mur_ligase_M"/>
    <property type="match status" value="1"/>
</dbReference>
<evidence type="ECO:0000256" key="5">
    <source>
        <dbReference type="ARBA" id="ARBA00022598"/>
    </source>
</evidence>
<keyword evidence="4" id="KW-0963">Cytoplasm</keyword>
<feature type="domain" description="Mur ligase central" evidence="12">
    <location>
        <begin position="114"/>
        <end position="292"/>
    </location>
</feature>
<feature type="domain" description="Mur ligase N-terminal catalytic" evidence="10">
    <location>
        <begin position="12"/>
        <end position="109"/>
    </location>
</feature>
<comment type="pathway">
    <text evidence="2">Cell wall biogenesis; peptidoglycan biosynthesis.</text>
</comment>
<feature type="domain" description="Mur ligase C-terminal" evidence="11">
    <location>
        <begin position="315"/>
        <end position="446"/>
    </location>
</feature>
<evidence type="ECO:0000256" key="4">
    <source>
        <dbReference type="ARBA" id="ARBA00022490"/>
    </source>
</evidence>